<dbReference type="InterPro" id="IPR036397">
    <property type="entry name" value="RNaseH_sf"/>
</dbReference>
<dbReference type="EMBL" id="GEBQ01025073">
    <property type="protein sequence ID" value="JAT14904.1"/>
    <property type="molecule type" value="Transcribed_RNA"/>
</dbReference>
<dbReference type="Gene3D" id="3.30.420.10">
    <property type="entry name" value="Ribonuclease H-like superfamily/Ribonuclease H"/>
    <property type="match status" value="1"/>
</dbReference>
<dbReference type="PANTHER" id="PTHR46060">
    <property type="entry name" value="MARINER MOS1 TRANSPOSASE-LIKE PROTEIN"/>
    <property type="match status" value="1"/>
</dbReference>
<reference evidence="1" key="1">
    <citation type="submission" date="2015-11" db="EMBL/GenBank/DDBJ databases">
        <title>De novo transcriptome assembly of four potential Pierce s Disease insect vectors from Arizona vineyards.</title>
        <authorList>
            <person name="Tassone E.E."/>
        </authorList>
    </citation>
    <scope>NUCLEOTIDE SEQUENCE</scope>
</reference>
<organism evidence="1">
    <name type="scientific">Graphocephala atropunctata</name>
    <dbReference type="NCBI Taxonomy" id="36148"/>
    <lineage>
        <taxon>Eukaryota</taxon>
        <taxon>Metazoa</taxon>
        <taxon>Ecdysozoa</taxon>
        <taxon>Arthropoda</taxon>
        <taxon>Hexapoda</taxon>
        <taxon>Insecta</taxon>
        <taxon>Pterygota</taxon>
        <taxon>Neoptera</taxon>
        <taxon>Paraneoptera</taxon>
        <taxon>Hemiptera</taxon>
        <taxon>Auchenorrhyncha</taxon>
        <taxon>Membracoidea</taxon>
        <taxon>Cicadellidae</taxon>
        <taxon>Cicadellinae</taxon>
        <taxon>Cicadellini</taxon>
        <taxon>Graphocephala</taxon>
    </lineage>
</organism>
<dbReference type="GO" id="GO:0003676">
    <property type="term" value="F:nucleic acid binding"/>
    <property type="evidence" value="ECO:0007669"/>
    <property type="project" value="InterPro"/>
</dbReference>
<protein>
    <recommendedName>
        <fullName evidence="2">Tc1-like transposase DDE domain-containing protein</fullName>
    </recommendedName>
</protein>
<dbReference type="AlphaFoldDB" id="A0A1B6KUH8"/>
<proteinExistence type="predicted"/>
<evidence type="ECO:0000313" key="1">
    <source>
        <dbReference type="EMBL" id="JAT14904.1"/>
    </source>
</evidence>
<gene>
    <name evidence="1" type="ORF">g.33492</name>
</gene>
<evidence type="ECO:0008006" key="2">
    <source>
        <dbReference type="Google" id="ProtNLM"/>
    </source>
</evidence>
<accession>A0A1B6KUH8</accession>
<dbReference type="PANTHER" id="PTHR46060:SF1">
    <property type="entry name" value="MARINER MOS1 TRANSPOSASE-LIKE PROTEIN"/>
    <property type="match status" value="1"/>
</dbReference>
<name>A0A1B6KUH8_9HEMI</name>
<sequence length="119" mass="13709">MNCTTFFQCKRAIINTERYCGTLNKLRRAIQKKRREMLTSGVFLRYDNARSHVAASTTTLLNRIGCDVLTHPPYRPDLAPSDYYLYTKLKESLVGKRSQSDNNTQTAVTNYCKEQAESF</sequence>
<dbReference type="InterPro" id="IPR052709">
    <property type="entry name" value="Transposase-MT_Hybrid"/>
</dbReference>